<comment type="caution">
    <text evidence="1">The sequence shown here is derived from an EMBL/GenBank/DDBJ whole genome shotgun (WGS) entry which is preliminary data.</text>
</comment>
<sequence length="100" mass="11336">MYIHFHLRTNKILVIRRLDIINHGAIGGLFADVRRIPRMPSTLASKWRERGLLLLSSNSPYSRNVAMRNGELVLASVMMERNERSGGYCLGNVPIKEVTS</sequence>
<keyword evidence="2" id="KW-1185">Reference proteome</keyword>
<evidence type="ECO:0000313" key="1">
    <source>
        <dbReference type="EMBL" id="EYC41358.1"/>
    </source>
</evidence>
<name>A0A016WQP2_9BILA</name>
<evidence type="ECO:0000313" key="2">
    <source>
        <dbReference type="Proteomes" id="UP000024635"/>
    </source>
</evidence>
<accession>A0A016WQP2</accession>
<proteinExistence type="predicted"/>
<dbReference type="Proteomes" id="UP000024635">
    <property type="component" value="Unassembled WGS sequence"/>
</dbReference>
<dbReference type="EMBL" id="JARK01000172">
    <property type="protein sequence ID" value="EYC41358.1"/>
    <property type="molecule type" value="Genomic_DNA"/>
</dbReference>
<organism evidence="1 2">
    <name type="scientific">Ancylostoma ceylanicum</name>
    <dbReference type="NCBI Taxonomy" id="53326"/>
    <lineage>
        <taxon>Eukaryota</taxon>
        <taxon>Metazoa</taxon>
        <taxon>Ecdysozoa</taxon>
        <taxon>Nematoda</taxon>
        <taxon>Chromadorea</taxon>
        <taxon>Rhabditida</taxon>
        <taxon>Rhabditina</taxon>
        <taxon>Rhabditomorpha</taxon>
        <taxon>Strongyloidea</taxon>
        <taxon>Ancylostomatidae</taxon>
        <taxon>Ancylostomatinae</taxon>
        <taxon>Ancylostoma</taxon>
    </lineage>
</organism>
<reference evidence="2" key="1">
    <citation type="journal article" date="2015" name="Nat. Genet.">
        <title>The genome and transcriptome of the zoonotic hookworm Ancylostoma ceylanicum identify infection-specific gene families.</title>
        <authorList>
            <person name="Schwarz E.M."/>
            <person name="Hu Y."/>
            <person name="Antoshechkin I."/>
            <person name="Miller M.M."/>
            <person name="Sternberg P.W."/>
            <person name="Aroian R.V."/>
        </authorList>
    </citation>
    <scope>NUCLEOTIDE SEQUENCE</scope>
    <source>
        <strain evidence="2">HY135</strain>
    </source>
</reference>
<dbReference type="AlphaFoldDB" id="A0A016WQP2"/>
<protein>
    <submittedName>
        <fullName evidence="1">Uncharacterized protein</fullName>
    </submittedName>
</protein>
<gene>
    <name evidence="1" type="primary">Acey_s0572.g143</name>
    <name evidence="1" type="ORF">Y032_0572g143</name>
</gene>